<dbReference type="GO" id="GO:0016787">
    <property type="term" value="F:hydrolase activity"/>
    <property type="evidence" value="ECO:0007669"/>
    <property type="project" value="UniProtKB-KW"/>
</dbReference>
<protein>
    <recommendedName>
        <fullName evidence="4">Calcineurin-like phosphoesterase domain-containing protein</fullName>
    </recommendedName>
</protein>
<proteinExistence type="predicted"/>
<evidence type="ECO:0000256" key="1">
    <source>
        <dbReference type="ARBA" id="ARBA00022801"/>
    </source>
</evidence>
<accession>A0AAD1UQG6</accession>
<dbReference type="PANTHER" id="PTHR10340">
    <property type="entry name" value="SPHINGOMYELIN PHOSPHODIESTERASE"/>
    <property type="match status" value="1"/>
</dbReference>
<dbReference type="SUPFAM" id="SSF56300">
    <property type="entry name" value="Metallo-dependent phosphatases"/>
    <property type="match status" value="1"/>
</dbReference>
<feature type="signal peptide" evidence="3">
    <location>
        <begin position="1"/>
        <end position="17"/>
    </location>
</feature>
<keyword evidence="6" id="KW-1185">Reference proteome</keyword>
<keyword evidence="2" id="KW-0325">Glycoprotein</keyword>
<dbReference type="InterPro" id="IPR029052">
    <property type="entry name" value="Metallo-depent_PP-like"/>
</dbReference>
<dbReference type="Pfam" id="PF00149">
    <property type="entry name" value="Metallophos"/>
    <property type="match status" value="1"/>
</dbReference>
<sequence>MLKTIIIGLALLSACFAKDLKIAVVSDIHYNIFFNETLDPRDGYCEHEDKWDRLGSSLVESPFGRFGCDTPAKMAELMVDKLTEIQPDTDIVLVSGDFVSHGYAVKRGSEEDHYDELKVALHDVFVDLLGTRFPNSIILPAIGNNDIRFHYIAPRQDEEAADYYSFLSNMLFTEVPGNSGVNRRQIDRTFKKYGYYRYDIHPTCDGETCLSIISFNSLYNSLNRPRDSEEDIAQAQLEWLYDNLETAEEGRKFIVFMHIYPGQYQVFQETYFWDDSTTEKFINIMEMHSEKIMMTLGAHTHYSDLRVNIPYKENSDEEPVAKFSMLATPSFSLSNYNNPGFTRFVVRNNTVQDLKLTFMNAHHFPQEPKNARFNELDYKKDLGLETWTHKNVQDVIKNTLENNWSLFMRYLGWKVGFQGLISMYGVFIHRLLGSVGIFSSPIFFCASRHVNKVDFHKCLGK</sequence>
<reference evidence="5" key="1">
    <citation type="submission" date="2023-07" db="EMBL/GenBank/DDBJ databases">
        <authorList>
            <consortium name="AG Swart"/>
            <person name="Singh M."/>
            <person name="Singh A."/>
            <person name="Seah K."/>
            <person name="Emmerich C."/>
        </authorList>
    </citation>
    <scope>NUCLEOTIDE SEQUENCE</scope>
    <source>
        <strain evidence="5">DP1</strain>
    </source>
</reference>
<evidence type="ECO:0000313" key="6">
    <source>
        <dbReference type="Proteomes" id="UP001295684"/>
    </source>
</evidence>
<dbReference type="Gene3D" id="3.60.21.10">
    <property type="match status" value="1"/>
</dbReference>
<dbReference type="AlphaFoldDB" id="A0AAD1UQG6"/>
<dbReference type="Proteomes" id="UP001295684">
    <property type="component" value="Unassembled WGS sequence"/>
</dbReference>
<keyword evidence="3" id="KW-0732">Signal</keyword>
<name>A0AAD1UQG6_EUPCR</name>
<evidence type="ECO:0000259" key="4">
    <source>
        <dbReference type="Pfam" id="PF00149"/>
    </source>
</evidence>
<comment type="caution">
    <text evidence="5">The sequence shown here is derived from an EMBL/GenBank/DDBJ whole genome shotgun (WGS) entry which is preliminary data.</text>
</comment>
<dbReference type="PANTHER" id="PTHR10340:SF57">
    <property type="entry name" value="METALLOPHOS DOMAIN-CONTAINING PROTEIN"/>
    <property type="match status" value="1"/>
</dbReference>
<keyword evidence="1" id="KW-0378">Hydrolase</keyword>
<dbReference type="EMBL" id="CAMPGE010010178">
    <property type="protein sequence ID" value="CAI2369030.1"/>
    <property type="molecule type" value="Genomic_DNA"/>
</dbReference>
<gene>
    <name evidence="5" type="ORF">ECRASSUSDP1_LOCUS10327</name>
</gene>
<evidence type="ECO:0000313" key="5">
    <source>
        <dbReference type="EMBL" id="CAI2369030.1"/>
    </source>
</evidence>
<evidence type="ECO:0000256" key="3">
    <source>
        <dbReference type="SAM" id="SignalP"/>
    </source>
</evidence>
<feature type="chain" id="PRO_5041969019" description="Calcineurin-like phosphoesterase domain-containing protein" evidence="3">
    <location>
        <begin position="18"/>
        <end position="461"/>
    </location>
</feature>
<feature type="domain" description="Calcineurin-like phosphoesterase" evidence="4">
    <location>
        <begin position="20"/>
        <end position="301"/>
    </location>
</feature>
<dbReference type="PROSITE" id="PS51257">
    <property type="entry name" value="PROKAR_LIPOPROTEIN"/>
    <property type="match status" value="1"/>
</dbReference>
<organism evidence="5 6">
    <name type="scientific">Euplotes crassus</name>
    <dbReference type="NCBI Taxonomy" id="5936"/>
    <lineage>
        <taxon>Eukaryota</taxon>
        <taxon>Sar</taxon>
        <taxon>Alveolata</taxon>
        <taxon>Ciliophora</taxon>
        <taxon>Intramacronucleata</taxon>
        <taxon>Spirotrichea</taxon>
        <taxon>Hypotrichia</taxon>
        <taxon>Euplotida</taxon>
        <taxon>Euplotidae</taxon>
        <taxon>Moneuplotes</taxon>
    </lineage>
</organism>
<evidence type="ECO:0000256" key="2">
    <source>
        <dbReference type="ARBA" id="ARBA00023180"/>
    </source>
</evidence>
<dbReference type="InterPro" id="IPR004843">
    <property type="entry name" value="Calcineurin-like_PHP"/>
</dbReference>